<feature type="transmembrane region" description="Helical" evidence="1">
    <location>
        <begin position="69"/>
        <end position="89"/>
    </location>
</feature>
<reference evidence="3" key="1">
    <citation type="submission" date="2018-11" db="EMBL/GenBank/DDBJ databases">
        <title>Phylogenetic, genomic, and biogeographic characterization of a novel and ubiquitous marine invertebrate-associated Rickettsiales parasite, Candidatus Marinoinvertebrata rohwerii, gen. nov., sp. nov.</title>
        <authorList>
            <person name="Klinges J.G."/>
            <person name="Rosales S.M."/>
            <person name="Mcminds R."/>
            <person name="Shaver E.C."/>
            <person name="Shantz A."/>
            <person name="Peters E.C."/>
            <person name="Burkepile D.E."/>
            <person name="Silliman B.R."/>
            <person name="Vega Thurber R.L."/>
        </authorList>
    </citation>
    <scope>NUCLEOTIDE SEQUENCE [LARGE SCALE GENOMIC DNA]</scope>
    <source>
        <strain evidence="3">a_cerv_44</strain>
    </source>
</reference>
<gene>
    <name evidence="2" type="ORF">EIC27_02445</name>
</gene>
<evidence type="ECO:0008006" key="4">
    <source>
        <dbReference type="Google" id="ProtNLM"/>
    </source>
</evidence>
<proteinExistence type="predicted"/>
<comment type="caution">
    <text evidence="2">The sequence shown here is derived from an EMBL/GenBank/DDBJ whole genome shotgun (WGS) entry which is preliminary data.</text>
</comment>
<evidence type="ECO:0000313" key="3">
    <source>
        <dbReference type="Proteomes" id="UP000279470"/>
    </source>
</evidence>
<keyword evidence="3" id="KW-1185">Reference proteome</keyword>
<accession>A0A3R9ZAS5</accession>
<organism evidence="2 3">
    <name type="scientific">Candidatus Aquarickettsia rohweri</name>
    <dbReference type="NCBI Taxonomy" id="2602574"/>
    <lineage>
        <taxon>Bacteria</taxon>
        <taxon>Pseudomonadati</taxon>
        <taxon>Pseudomonadota</taxon>
        <taxon>Alphaproteobacteria</taxon>
        <taxon>Rickettsiales</taxon>
        <taxon>Candidatus Midichloriaceae</taxon>
        <taxon>Candidatus Aquarickettsia</taxon>
    </lineage>
</organism>
<keyword evidence="1" id="KW-1133">Transmembrane helix</keyword>
<name>A0A3R9ZAS5_9RICK</name>
<keyword evidence="1" id="KW-0812">Transmembrane</keyword>
<dbReference type="EMBL" id="RXFM01000023">
    <property type="protein sequence ID" value="RST69367.1"/>
    <property type="molecule type" value="Genomic_DNA"/>
</dbReference>
<dbReference type="AlphaFoldDB" id="A0A3R9ZAS5"/>
<feature type="transmembrane region" description="Helical" evidence="1">
    <location>
        <begin position="33"/>
        <end position="57"/>
    </location>
</feature>
<sequence>MLFFFFSNSIISLYFFRLLFYHLFLFLPRCPYFSAYLAIISGGLTHYTIGTAPGYFSISGIKVSKWCKLGLYVATVNLLIWFIGYLIWWKVIGWY</sequence>
<evidence type="ECO:0000256" key="1">
    <source>
        <dbReference type="SAM" id="Phobius"/>
    </source>
</evidence>
<keyword evidence="1" id="KW-0472">Membrane</keyword>
<dbReference type="Proteomes" id="UP000279470">
    <property type="component" value="Unassembled WGS sequence"/>
</dbReference>
<feature type="transmembrane region" description="Helical" evidence="1">
    <location>
        <begin position="5"/>
        <end position="27"/>
    </location>
</feature>
<evidence type="ECO:0000313" key="2">
    <source>
        <dbReference type="EMBL" id="RST69367.1"/>
    </source>
</evidence>
<protein>
    <recommendedName>
        <fullName evidence="4">Anion transporter</fullName>
    </recommendedName>
</protein>